<organism evidence="1 2">
    <name type="scientific">Trifolium medium</name>
    <dbReference type="NCBI Taxonomy" id="97028"/>
    <lineage>
        <taxon>Eukaryota</taxon>
        <taxon>Viridiplantae</taxon>
        <taxon>Streptophyta</taxon>
        <taxon>Embryophyta</taxon>
        <taxon>Tracheophyta</taxon>
        <taxon>Spermatophyta</taxon>
        <taxon>Magnoliopsida</taxon>
        <taxon>eudicotyledons</taxon>
        <taxon>Gunneridae</taxon>
        <taxon>Pentapetalae</taxon>
        <taxon>rosids</taxon>
        <taxon>fabids</taxon>
        <taxon>Fabales</taxon>
        <taxon>Fabaceae</taxon>
        <taxon>Papilionoideae</taxon>
        <taxon>50 kb inversion clade</taxon>
        <taxon>NPAAA clade</taxon>
        <taxon>Hologalegina</taxon>
        <taxon>IRL clade</taxon>
        <taxon>Trifolieae</taxon>
        <taxon>Trifolium</taxon>
    </lineage>
</organism>
<comment type="caution">
    <text evidence="1">The sequence shown here is derived from an EMBL/GenBank/DDBJ whole genome shotgun (WGS) entry which is preliminary data.</text>
</comment>
<dbReference type="GO" id="GO:0005886">
    <property type="term" value="C:plasma membrane"/>
    <property type="evidence" value="ECO:0007669"/>
    <property type="project" value="TreeGrafter"/>
</dbReference>
<sequence>MSTFGVGNNDGAVANQIALIIDGGSLVHILDSEHEEELFQLASLCSVVLCCRVAPLQKAGIVSLVKNRTSDMTLAIGDGANDVSMIQMADVGVGI</sequence>
<dbReference type="PANTHER" id="PTHR24092">
    <property type="entry name" value="PROBABLE PHOSPHOLIPID-TRANSPORTING ATPASE"/>
    <property type="match status" value="1"/>
</dbReference>
<dbReference type="SUPFAM" id="SSF56784">
    <property type="entry name" value="HAD-like"/>
    <property type="match status" value="1"/>
</dbReference>
<dbReference type="InterPro" id="IPR036412">
    <property type="entry name" value="HAD-like_sf"/>
</dbReference>
<dbReference type="EMBL" id="LXQA010115272">
    <property type="protein sequence ID" value="MCI19543.1"/>
    <property type="molecule type" value="Genomic_DNA"/>
</dbReference>
<dbReference type="PANTHER" id="PTHR24092:SF208">
    <property type="entry name" value="PHOSPHOLIPID-TRANSPORTING ATPASE"/>
    <property type="match status" value="1"/>
</dbReference>
<dbReference type="GO" id="GO:0140326">
    <property type="term" value="F:ATPase-coupled intramembrane lipid transporter activity"/>
    <property type="evidence" value="ECO:0007669"/>
    <property type="project" value="TreeGrafter"/>
</dbReference>
<dbReference type="Proteomes" id="UP000265520">
    <property type="component" value="Unassembled WGS sequence"/>
</dbReference>
<dbReference type="GO" id="GO:0045332">
    <property type="term" value="P:phospholipid translocation"/>
    <property type="evidence" value="ECO:0007669"/>
    <property type="project" value="TreeGrafter"/>
</dbReference>
<proteinExistence type="predicted"/>
<evidence type="ECO:0000313" key="2">
    <source>
        <dbReference type="Proteomes" id="UP000265520"/>
    </source>
</evidence>
<dbReference type="Pfam" id="PF08282">
    <property type="entry name" value="Hydrolase_3"/>
    <property type="match status" value="1"/>
</dbReference>
<dbReference type="Gene3D" id="3.40.50.1000">
    <property type="entry name" value="HAD superfamily/HAD-like"/>
    <property type="match status" value="1"/>
</dbReference>
<dbReference type="InterPro" id="IPR023214">
    <property type="entry name" value="HAD_sf"/>
</dbReference>
<name>A0A392Q570_9FABA</name>
<dbReference type="AlphaFoldDB" id="A0A392Q570"/>
<protein>
    <submittedName>
        <fullName evidence="1">Phospholipid-transporting ATPase 1-like</fullName>
    </submittedName>
</protein>
<feature type="non-terminal residue" evidence="1">
    <location>
        <position position="95"/>
    </location>
</feature>
<accession>A0A392Q570</accession>
<reference evidence="1 2" key="1">
    <citation type="journal article" date="2018" name="Front. Plant Sci.">
        <title>Red Clover (Trifolium pratense) and Zigzag Clover (T. medium) - A Picture of Genomic Similarities and Differences.</title>
        <authorList>
            <person name="Dluhosova J."/>
            <person name="Istvanek J."/>
            <person name="Nedelnik J."/>
            <person name="Repkova J."/>
        </authorList>
    </citation>
    <scope>NUCLEOTIDE SEQUENCE [LARGE SCALE GENOMIC DNA]</scope>
    <source>
        <strain evidence="2">cv. 10/8</strain>
        <tissue evidence="1">Leaf</tissue>
    </source>
</reference>
<evidence type="ECO:0000313" key="1">
    <source>
        <dbReference type="EMBL" id="MCI19543.1"/>
    </source>
</evidence>
<keyword evidence="2" id="KW-1185">Reference proteome</keyword>